<dbReference type="Proteomes" id="UP000634136">
    <property type="component" value="Unassembled WGS sequence"/>
</dbReference>
<protein>
    <submittedName>
        <fullName evidence="4">Vinorine synthase-like</fullName>
    </submittedName>
</protein>
<dbReference type="PANTHER" id="PTHR31623">
    <property type="entry name" value="F21J9.9"/>
    <property type="match status" value="1"/>
</dbReference>
<keyword evidence="3" id="KW-0012">Acyltransferase</keyword>
<dbReference type="AlphaFoldDB" id="A0A834WGM7"/>
<evidence type="ECO:0000256" key="1">
    <source>
        <dbReference type="ARBA" id="ARBA00009861"/>
    </source>
</evidence>
<sequence length="459" mass="51147">MEIKVISKESIKPSEPTPEHHKTFKLSSFDLLHRNTYFPLILFYPQIPNPNTNVASQLKKSLSEILTIFYPLAGRRNDAVSVSCNDEGAPFLEATANASISEFLNPPRLESLNRLLPIEPYRLLIEEGGSEGEVATSSSSSLPNVAVQVTRFSCGGVAIGVCNLHTVMDACSCGVMMKAWSAICREEREEMAWPDFENAFALFPPRDFSGMRAGLLGSKIELETNCRIQRFVFSHEAMNNLKSEAKDEDDPTSPTPTRYQALSCFLTKHMILSNPTPTRTATTVIFHIVDVRRRMGPPLSHTSMGNLLWPTLIPYPHASITPHTTLKHLLPIMTRAIGRINKDLFVRMKEDPDFLASDLCGELLLEGMEESEGVVSFVFTSWSNLGFKDLDFGWGKPLWVGFRGGRAQNAVPNTVVFVDTEEGIEAWVSMDEERLAVLENDADFLRFALLNPSVQVSCT</sequence>
<keyword evidence="5" id="KW-1185">Reference proteome</keyword>
<reference evidence="4" key="1">
    <citation type="submission" date="2020-09" db="EMBL/GenBank/DDBJ databases">
        <title>Genome-Enabled Discovery of Anthraquinone Biosynthesis in Senna tora.</title>
        <authorList>
            <person name="Kang S.-H."/>
            <person name="Pandey R.P."/>
            <person name="Lee C.-M."/>
            <person name="Sim J.-S."/>
            <person name="Jeong J.-T."/>
            <person name="Choi B.-S."/>
            <person name="Jung M."/>
            <person name="Ginzburg D."/>
            <person name="Zhao K."/>
            <person name="Won S.Y."/>
            <person name="Oh T.-J."/>
            <person name="Yu Y."/>
            <person name="Kim N.-H."/>
            <person name="Lee O.R."/>
            <person name="Lee T.-H."/>
            <person name="Bashyal P."/>
            <person name="Kim T.-S."/>
            <person name="Lee W.-H."/>
            <person name="Kawkins C."/>
            <person name="Kim C.-K."/>
            <person name="Kim J.S."/>
            <person name="Ahn B.O."/>
            <person name="Rhee S.Y."/>
            <person name="Sohng J.K."/>
        </authorList>
    </citation>
    <scope>NUCLEOTIDE SEQUENCE</scope>
    <source>
        <tissue evidence="4">Leaf</tissue>
    </source>
</reference>
<dbReference type="Gene3D" id="3.30.559.10">
    <property type="entry name" value="Chloramphenicol acetyltransferase-like domain"/>
    <property type="match status" value="2"/>
</dbReference>
<accession>A0A834WGM7</accession>
<evidence type="ECO:0000256" key="2">
    <source>
        <dbReference type="ARBA" id="ARBA00022679"/>
    </source>
</evidence>
<proteinExistence type="inferred from homology"/>
<evidence type="ECO:0000313" key="5">
    <source>
        <dbReference type="Proteomes" id="UP000634136"/>
    </source>
</evidence>
<evidence type="ECO:0000256" key="3">
    <source>
        <dbReference type="ARBA" id="ARBA00023315"/>
    </source>
</evidence>
<dbReference type="Pfam" id="PF02458">
    <property type="entry name" value="Transferase"/>
    <property type="match status" value="1"/>
</dbReference>
<dbReference type="PANTHER" id="PTHR31623:SF24">
    <property type="entry name" value="HXXXD-TYPE ACYL-TRANSFERASE FAMILY PROTEIN"/>
    <property type="match status" value="1"/>
</dbReference>
<dbReference type="OrthoDB" id="671439at2759"/>
<dbReference type="EMBL" id="JAAIUW010000008">
    <property type="protein sequence ID" value="KAF7820143.1"/>
    <property type="molecule type" value="Genomic_DNA"/>
</dbReference>
<name>A0A834WGM7_9FABA</name>
<keyword evidence="2" id="KW-0808">Transferase</keyword>
<comment type="similarity">
    <text evidence="1">Belongs to the plant acyltransferase family.</text>
</comment>
<gene>
    <name evidence="4" type="ORF">G2W53_025598</name>
</gene>
<dbReference type="InterPro" id="IPR023213">
    <property type="entry name" value="CAT-like_dom_sf"/>
</dbReference>
<organism evidence="4 5">
    <name type="scientific">Senna tora</name>
    <dbReference type="NCBI Taxonomy" id="362788"/>
    <lineage>
        <taxon>Eukaryota</taxon>
        <taxon>Viridiplantae</taxon>
        <taxon>Streptophyta</taxon>
        <taxon>Embryophyta</taxon>
        <taxon>Tracheophyta</taxon>
        <taxon>Spermatophyta</taxon>
        <taxon>Magnoliopsida</taxon>
        <taxon>eudicotyledons</taxon>
        <taxon>Gunneridae</taxon>
        <taxon>Pentapetalae</taxon>
        <taxon>rosids</taxon>
        <taxon>fabids</taxon>
        <taxon>Fabales</taxon>
        <taxon>Fabaceae</taxon>
        <taxon>Caesalpinioideae</taxon>
        <taxon>Cassia clade</taxon>
        <taxon>Senna</taxon>
    </lineage>
</organism>
<dbReference type="GO" id="GO:0016746">
    <property type="term" value="F:acyltransferase activity"/>
    <property type="evidence" value="ECO:0007669"/>
    <property type="project" value="UniProtKB-KW"/>
</dbReference>
<evidence type="ECO:0000313" key="4">
    <source>
        <dbReference type="EMBL" id="KAF7820143.1"/>
    </source>
</evidence>
<comment type="caution">
    <text evidence="4">The sequence shown here is derived from an EMBL/GenBank/DDBJ whole genome shotgun (WGS) entry which is preliminary data.</text>
</comment>